<keyword evidence="11" id="KW-0862">Zinc</keyword>
<evidence type="ECO:0000256" key="4">
    <source>
        <dbReference type="ARBA" id="ARBA00005250"/>
    </source>
</evidence>
<evidence type="ECO:0000256" key="7">
    <source>
        <dbReference type="ARBA" id="ARBA00022723"/>
    </source>
</evidence>
<dbReference type="NCBIfam" id="NF033088">
    <property type="entry name" value="bla_subclass_B1"/>
    <property type="match status" value="1"/>
</dbReference>
<gene>
    <name evidence="15" type="ORF">DES40_0299</name>
</gene>
<evidence type="ECO:0000256" key="5">
    <source>
        <dbReference type="ARBA" id="ARBA00011245"/>
    </source>
</evidence>
<dbReference type="Proteomes" id="UP000282211">
    <property type="component" value="Unassembled WGS sequence"/>
</dbReference>
<dbReference type="InterPro" id="IPR058199">
    <property type="entry name" value="BlaB//VIM/IMP-1"/>
</dbReference>
<comment type="caution">
    <text evidence="15">The sequence shown here is derived from an EMBL/GenBank/DDBJ whole genome shotgun (WGS) entry which is preliminary data.</text>
</comment>
<proteinExistence type="inferred from homology"/>
<sequence>MRFSHFVLIGLSASLAACGAESNTSKPSAGPDNFLAKVQADYPVTLSNIAENVWVHTSNYRIPGQQPIPVNGLVVVDGDDVILVDAAWGELATVSLLEKVKQEIGKPVTKLIITHHHADRVMGVDAAEREGIQVFTHPDTPALAASNGWPVPNTSVSALKEKHSRTKVGAVEIAYPGHGHASDNLVVYIPAAHVLYGGCAVRGAETNTLGNTNDADLKEWAASLSWVKATYPEAVLVVPGHGKGADLSLIDKTLGMIANAVNSQKANSQTAD</sequence>
<protein>
    <recommendedName>
        <fullName evidence="6">beta-lactamase</fullName>
        <ecNumber evidence="6">3.5.2.6</ecNumber>
    </recommendedName>
</protein>
<evidence type="ECO:0000256" key="9">
    <source>
        <dbReference type="ARBA" id="ARBA00022764"/>
    </source>
</evidence>
<dbReference type="EMBL" id="RBII01000001">
    <property type="protein sequence ID" value="RKQ70992.1"/>
    <property type="molecule type" value="Genomic_DNA"/>
</dbReference>
<comment type="similarity">
    <text evidence="4">Belongs to the metallo-beta-lactamase superfamily. Class-B beta-lactamase family.</text>
</comment>
<evidence type="ECO:0000313" key="16">
    <source>
        <dbReference type="Proteomes" id="UP000282211"/>
    </source>
</evidence>
<keyword evidence="16" id="KW-1185">Reference proteome</keyword>
<reference evidence="15 16" key="1">
    <citation type="submission" date="2018-10" db="EMBL/GenBank/DDBJ databases">
        <title>Genomic Encyclopedia of Type Strains, Phase IV (KMG-IV): sequencing the most valuable type-strain genomes for metagenomic binning, comparative biology and taxonomic classification.</title>
        <authorList>
            <person name="Goeker M."/>
        </authorList>
    </citation>
    <scope>NUCLEOTIDE SEQUENCE [LARGE SCALE GENOMIC DNA]</scope>
    <source>
        <strain evidence="15 16">DSM 22008</strain>
    </source>
</reference>
<comment type="cofactor">
    <cofactor evidence="2">
        <name>Zn(2+)</name>
        <dbReference type="ChEBI" id="CHEBI:29105"/>
    </cofactor>
</comment>
<dbReference type="EC" id="3.5.2.6" evidence="6"/>
<comment type="catalytic activity">
    <reaction evidence="1">
        <text>a beta-lactam + H2O = a substituted beta-amino acid</text>
        <dbReference type="Rhea" id="RHEA:20401"/>
        <dbReference type="ChEBI" id="CHEBI:15377"/>
        <dbReference type="ChEBI" id="CHEBI:35627"/>
        <dbReference type="ChEBI" id="CHEBI:140347"/>
        <dbReference type="EC" id="3.5.2.6"/>
    </reaction>
</comment>
<accession>A0A420WJ88</accession>
<feature type="domain" description="Metallo-beta-lactamase" evidence="14">
    <location>
        <begin position="69"/>
        <end position="241"/>
    </location>
</feature>
<dbReference type="SMART" id="SM00849">
    <property type="entry name" value="Lactamase_B"/>
    <property type="match status" value="1"/>
</dbReference>
<evidence type="ECO:0000256" key="8">
    <source>
        <dbReference type="ARBA" id="ARBA00022729"/>
    </source>
</evidence>
<name>A0A420WJ88_9PROT</name>
<organism evidence="15 16">
    <name type="scientific">Litorimonas taeanensis</name>
    <dbReference type="NCBI Taxonomy" id="568099"/>
    <lineage>
        <taxon>Bacteria</taxon>
        <taxon>Pseudomonadati</taxon>
        <taxon>Pseudomonadota</taxon>
        <taxon>Alphaproteobacteria</taxon>
        <taxon>Maricaulales</taxon>
        <taxon>Robiginitomaculaceae</taxon>
    </lineage>
</organism>
<keyword evidence="12" id="KW-0046">Antibiotic resistance</keyword>
<dbReference type="InterPro" id="IPR001279">
    <property type="entry name" value="Metallo-B-lactamas"/>
</dbReference>
<dbReference type="InParanoid" id="A0A420WJ88"/>
<dbReference type="InterPro" id="IPR050855">
    <property type="entry name" value="NDM-1-like"/>
</dbReference>
<evidence type="ECO:0000256" key="6">
    <source>
        <dbReference type="ARBA" id="ARBA00012865"/>
    </source>
</evidence>
<dbReference type="OrthoDB" id="420651at2"/>
<feature type="chain" id="PRO_5019558272" description="beta-lactamase" evidence="13">
    <location>
        <begin position="20"/>
        <end position="272"/>
    </location>
</feature>
<evidence type="ECO:0000256" key="13">
    <source>
        <dbReference type="SAM" id="SignalP"/>
    </source>
</evidence>
<evidence type="ECO:0000256" key="1">
    <source>
        <dbReference type="ARBA" id="ARBA00001526"/>
    </source>
</evidence>
<keyword evidence="10" id="KW-0378">Hydrolase</keyword>
<evidence type="ECO:0000256" key="2">
    <source>
        <dbReference type="ARBA" id="ARBA00001947"/>
    </source>
</evidence>
<dbReference type="InterPro" id="IPR036866">
    <property type="entry name" value="RibonucZ/Hydroxyglut_hydro"/>
</dbReference>
<evidence type="ECO:0000256" key="11">
    <source>
        <dbReference type="ARBA" id="ARBA00022833"/>
    </source>
</evidence>
<comment type="subunit">
    <text evidence="5">Monomer.</text>
</comment>
<evidence type="ECO:0000313" key="15">
    <source>
        <dbReference type="EMBL" id="RKQ70992.1"/>
    </source>
</evidence>
<evidence type="ECO:0000256" key="12">
    <source>
        <dbReference type="ARBA" id="ARBA00023251"/>
    </source>
</evidence>
<evidence type="ECO:0000259" key="14">
    <source>
        <dbReference type="SMART" id="SM00849"/>
    </source>
</evidence>
<dbReference type="PROSITE" id="PS51257">
    <property type="entry name" value="PROKAR_LIPOPROTEIN"/>
    <property type="match status" value="1"/>
</dbReference>
<dbReference type="GO" id="GO:0017001">
    <property type="term" value="P:antibiotic catabolic process"/>
    <property type="evidence" value="ECO:0007669"/>
    <property type="project" value="UniProtKB-ARBA"/>
</dbReference>
<keyword evidence="8 13" id="KW-0732">Signal</keyword>
<dbReference type="AlphaFoldDB" id="A0A420WJ88"/>
<keyword evidence="7" id="KW-0479">Metal-binding</keyword>
<dbReference type="PANTHER" id="PTHR42951">
    <property type="entry name" value="METALLO-BETA-LACTAMASE DOMAIN-CONTAINING"/>
    <property type="match status" value="1"/>
</dbReference>
<keyword evidence="9" id="KW-0574">Periplasm</keyword>
<dbReference type="PANTHER" id="PTHR42951:SF4">
    <property type="entry name" value="ACYL-COENZYME A THIOESTERASE MBLAC2"/>
    <property type="match status" value="1"/>
</dbReference>
<dbReference type="SUPFAM" id="SSF56281">
    <property type="entry name" value="Metallo-hydrolase/oxidoreductase"/>
    <property type="match status" value="1"/>
</dbReference>
<evidence type="ECO:0000256" key="3">
    <source>
        <dbReference type="ARBA" id="ARBA00004418"/>
    </source>
</evidence>
<dbReference type="RefSeq" id="WP_121098804.1">
    <property type="nucleotide sequence ID" value="NZ_RBII01000001.1"/>
</dbReference>
<feature type="signal peptide" evidence="13">
    <location>
        <begin position="1"/>
        <end position="19"/>
    </location>
</feature>
<evidence type="ECO:0000256" key="10">
    <source>
        <dbReference type="ARBA" id="ARBA00022801"/>
    </source>
</evidence>
<dbReference type="Pfam" id="PF00753">
    <property type="entry name" value="Lactamase_B"/>
    <property type="match status" value="1"/>
</dbReference>
<comment type="subcellular location">
    <subcellularLocation>
        <location evidence="3">Periplasm</location>
    </subcellularLocation>
</comment>
<dbReference type="Gene3D" id="3.60.15.10">
    <property type="entry name" value="Ribonuclease Z/Hydroxyacylglutathione hydrolase-like"/>
    <property type="match status" value="1"/>
</dbReference>